<protein>
    <submittedName>
        <fullName evidence="5">Peptidyl-prolyl cis-trans isomerase B (Cyclophilin B)</fullName>
        <ecNumber evidence="5">5.2.1.8</ecNumber>
    </submittedName>
</protein>
<dbReference type="InterPro" id="IPR044666">
    <property type="entry name" value="Cyclophilin_A-like"/>
</dbReference>
<dbReference type="Gene3D" id="2.40.100.10">
    <property type="entry name" value="Cyclophilin-like"/>
    <property type="match status" value="1"/>
</dbReference>
<proteinExistence type="predicted"/>
<reference evidence="5 6" key="1">
    <citation type="submission" date="2021-01" db="EMBL/GenBank/DDBJ databases">
        <title>Sequencing the genomes of 1000 actinobacteria strains.</title>
        <authorList>
            <person name="Klenk H.-P."/>
        </authorList>
    </citation>
    <scope>NUCLEOTIDE SEQUENCE [LARGE SCALE GENOMIC DNA]</scope>
    <source>
        <strain evidence="5 6">DSM 44581</strain>
    </source>
</reference>
<dbReference type="InterPro" id="IPR002130">
    <property type="entry name" value="Cyclophilin-type_PPIase_dom"/>
</dbReference>
<dbReference type="InterPro" id="IPR029000">
    <property type="entry name" value="Cyclophilin-like_dom_sf"/>
</dbReference>
<dbReference type="PROSITE" id="PS50072">
    <property type="entry name" value="CSA_PPIASE_2"/>
    <property type="match status" value="1"/>
</dbReference>
<dbReference type="SUPFAM" id="SSF50891">
    <property type="entry name" value="Cyclophilin-like"/>
    <property type="match status" value="1"/>
</dbReference>
<evidence type="ECO:0000256" key="3">
    <source>
        <dbReference type="SAM" id="SignalP"/>
    </source>
</evidence>
<keyword evidence="3" id="KW-0732">Signal</keyword>
<evidence type="ECO:0000256" key="2">
    <source>
        <dbReference type="SAM" id="MobiDB-lite"/>
    </source>
</evidence>
<feature type="region of interest" description="Disordered" evidence="2">
    <location>
        <begin position="29"/>
        <end position="56"/>
    </location>
</feature>
<dbReference type="Pfam" id="PF00160">
    <property type="entry name" value="Pro_isomerase"/>
    <property type="match status" value="1"/>
</dbReference>
<dbReference type="RefSeq" id="WP_204841217.1">
    <property type="nucleotide sequence ID" value="NZ_JAFBCL010000001.1"/>
</dbReference>
<dbReference type="PANTHER" id="PTHR45625:SF3">
    <property type="entry name" value="PEPTIDYL-PROLYL CIS-TRANS ISOMERASE B-RELATED"/>
    <property type="match status" value="1"/>
</dbReference>
<feature type="chain" id="PRO_5045638119" evidence="3">
    <location>
        <begin position="22"/>
        <end position="230"/>
    </location>
</feature>
<keyword evidence="5" id="KW-0413">Isomerase</keyword>
<dbReference type="PROSITE" id="PS51257">
    <property type="entry name" value="PROKAR_LIPOPROTEIN"/>
    <property type="match status" value="1"/>
</dbReference>
<evidence type="ECO:0000313" key="6">
    <source>
        <dbReference type="Proteomes" id="UP001195724"/>
    </source>
</evidence>
<evidence type="ECO:0000313" key="5">
    <source>
        <dbReference type="EMBL" id="MBM7810218.1"/>
    </source>
</evidence>
<accession>A0ABS2S4I2</accession>
<evidence type="ECO:0000256" key="1">
    <source>
        <dbReference type="ARBA" id="ARBA00002388"/>
    </source>
</evidence>
<organism evidence="5 6">
    <name type="scientific">Saccharothrix algeriensis</name>
    <dbReference type="NCBI Taxonomy" id="173560"/>
    <lineage>
        <taxon>Bacteria</taxon>
        <taxon>Bacillati</taxon>
        <taxon>Actinomycetota</taxon>
        <taxon>Actinomycetes</taxon>
        <taxon>Pseudonocardiales</taxon>
        <taxon>Pseudonocardiaceae</taxon>
        <taxon>Saccharothrix</taxon>
    </lineage>
</organism>
<dbReference type="GO" id="GO:0003755">
    <property type="term" value="F:peptidyl-prolyl cis-trans isomerase activity"/>
    <property type="evidence" value="ECO:0007669"/>
    <property type="project" value="UniProtKB-EC"/>
</dbReference>
<dbReference type="CDD" id="cd00317">
    <property type="entry name" value="cyclophilin"/>
    <property type="match status" value="1"/>
</dbReference>
<feature type="domain" description="PPIase cyclophilin-type" evidence="4">
    <location>
        <begin position="76"/>
        <end position="229"/>
    </location>
</feature>
<comment type="function">
    <text evidence="1">PPIases accelerate the folding of proteins. It catalyzes the cis-trans isomerization of proline imidic peptide bonds in oligopeptides.</text>
</comment>
<dbReference type="PANTHER" id="PTHR45625">
    <property type="entry name" value="PEPTIDYL-PROLYL CIS-TRANS ISOMERASE-RELATED"/>
    <property type="match status" value="1"/>
</dbReference>
<dbReference type="EC" id="5.2.1.8" evidence="5"/>
<evidence type="ECO:0000259" key="4">
    <source>
        <dbReference type="PROSITE" id="PS50072"/>
    </source>
</evidence>
<gene>
    <name evidence="5" type="ORF">JOE68_001083</name>
</gene>
<feature type="signal peptide" evidence="3">
    <location>
        <begin position="1"/>
        <end position="21"/>
    </location>
</feature>
<dbReference type="EMBL" id="JAFBCL010000001">
    <property type="protein sequence ID" value="MBM7810218.1"/>
    <property type="molecule type" value="Genomic_DNA"/>
</dbReference>
<comment type="caution">
    <text evidence="5">The sequence shown here is derived from an EMBL/GenBank/DDBJ whole genome shotgun (WGS) entry which is preliminary data.</text>
</comment>
<dbReference type="Proteomes" id="UP001195724">
    <property type="component" value="Unassembled WGS sequence"/>
</dbReference>
<name>A0ABS2S4I2_9PSEU</name>
<sequence>MRRRLLLTAVLLLLTTGCAYTVQGRPVAGPLPPVPTTQCQYPRDPDSATSTRVQPPGEYEVPLKGTSVFTLATGEGDIELTLDAASAPCAVHNFRHLVGKRFYDGTKCHRLVTEGIRIIQCGDPTGTGSGGPGYRYDDPKAKTGGYARGVVGMANRGTPGTNGSQFFIVYEDSEFPPHYPVIGRVTRGLDVVEEVAALGVQPTYTEDRKTVQQTDGPPVVDFKFTTVREK</sequence>
<keyword evidence="6" id="KW-1185">Reference proteome</keyword>